<reference evidence="2 3" key="1">
    <citation type="submission" date="2019-01" db="EMBL/GenBank/DDBJ databases">
        <authorList>
            <person name="Sayadi A."/>
        </authorList>
    </citation>
    <scope>NUCLEOTIDE SEQUENCE [LARGE SCALE GENOMIC DNA]</scope>
</reference>
<feature type="transmembrane region" description="Helical" evidence="1">
    <location>
        <begin position="61"/>
        <end position="79"/>
    </location>
</feature>
<evidence type="ECO:0000313" key="3">
    <source>
        <dbReference type="Proteomes" id="UP000410492"/>
    </source>
</evidence>
<accession>A0A653DBL6</accession>
<keyword evidence="3" id="KW-1185">Reference proteome</keyword>
<dbReference type="EMBL" id="CAACVG010011212">
    <property type="protein sequence ID" value="VEN57592.1"/>
    <property type="molecule type" value="Genomic_DNA"/>
</dbReference>
<sequence>MKRLNDVVYRLRTESGKPKVDYADVCGDTRIEVVRRGRRTLRGEEWPPQLQKKSEPSNWKAILIVVASVLFAGAIIYGSNCLYVCKLYMCGQSDKKYSKMDSCTNV</sequence>
<gene>
    <name evidence="2" type="ORF">CALMAC_LOCUS16186</name>
</gene>
<evidence type="ECO:0000256" key="1">
    <source>
        <dbReference type="SAM" id="Phobius"/>
    </source>
</evidence>
<dbReference type="AlphaFoldDB" id="A0A653DBL6"/>
<name>A0A653DBL6_CALMS</name>
<proteinExistence type="predicted"/>
<keyword evidence="1" id="KW-0472">Membrane</keyword>
<keyword evidence="1" id="KW-0812">Transmembrane</keyword>
<organism evidence="2 3">
    <name type="scientific">Callosobruchus maculatus</name>
    <name type="common">Southern cowpea weevil</name>
    <name type="synonym">Pulse bruchid</name>
    <dbReference type="NCBI Taxonomy" id="64391"/>
    <lineage>
        <taxon>Eukaryota</taxon>
        <taxon>Metazoa</taxon>
        <taxon>Ecdysozoa</taxon>
        <taxon>Arthropoda</taxon>
        <taxon>Hexapoda</taxon>
        <taxon>Insecta</taxon>
        <taxon>Pterygota</taxon>
        <taxon>Neoptera</taxon>
        <taxon>Endopterygota</taxon>
        <taxon>Coleoptera</taxon>
        <taxon>Polyphaga</taxon>
        <taxon>Cucujiformia</taxon>
        <taxon>Chrysomeloidea</taxon>
        <taxon>Chrysomelidae</taxon>
        <taxon>Bruchinae</taxon>
        <taxon>Bruchini</taxon>
        <taxon>Callosobruchus</taxon>
    </lineage>
</organism>
<keyword evidence="1" id="KW-1133">Transmembrane helix</keyword>
<evidence type="ECO:0000313" key="2">
    <source>
        <dbReference type="EMBL" id="VEN57592.1"/>
    </source>
</evidence>
<dbReference type="Proteomes" id="UP000410492">
    <property type="component" value="Unassembled WGS sequence"/>
</dbReference>
<protein>
    <submittedName>
        <fullName evidence="2">Uncharacterized protein</fullName>
    </submittedName>
</protein>
<dbReference type="OrthoDB" id="6682908at2759"/>